<evidence type="ECO:0000313" key="3">
    <source>
        <dbReference type="EMBL" id="CAL1127030.1"/>
    </source>
</evidence>
<dbReference type="Pfam" id="PF00240">
    <property type="entry name" value="ubiquitin"/>
    <property type="match status" value="1"/>
</dbReference>
<reference evidence="3" key="2">
    <citation type="submission" date="2024-04" db="EMBL/GenBank/DDBJ databases">
        <authorList>
            <person name="Chen Y."/>
            <person name="Shah S."/>
            <person name="Dougan E. K."/>
            <person name="Thang M."/>
            <person name="Chan C."/>
        </authorList>
    </citation>
    <scope>NUCLEOTIDE SEQUENCE [LARGE SCALE GENOMIC DNA]</scope>
</reference>
<evidence type="ECO:0000313" key="2">
    <source>
        <dbReference type="EMBL" id="CAI3973655.1"/>
    </source>
</evidence>
<feature type="domain" description="Ubiquitin-like" evidence="1">
    <location>
        <begin position="14"/>
        <end position="89"/>
    </location>
</feature>
<dbReference type="AlphaFoldDB" id="A0A9P1FGB3"/>
<evidence type="ECO:0000259" key="1">
    <source>
        <dbReference type="Pfam" id="PF00240"/>
    </source>
</evidence>
<evidence type="ECO:0000313" key="4">
    <source>
        <dbReference type="Proteomes" id="UP001152797"/>
    </source>
</evidence>
<dbReference type="Gene3D" id="3.10.20.90">
    <property type="entry name" value="Phosphatidylinositol 3-kinase Catalytic Subunit, Chain A, domain 1"/>
    <property type="match status" value="1"/>
</dbReference>
<keyword evidence="4" id="KW-1185">Reference proteome</keyword>
<dbReference type="CDD" id="cd17039">
    <property type="entry name" value="Ubl_ubiquitin_like"/>
    <property type="match status" value="1"/>
</dbReference>
<dbReference type="EMBL" id="CAMXCT010000091">
    <property type="protein sequence ID" value="CAI3973655.1"/>
    <property type="molecule type" value="Genomic_DNA"/>
</dbReference>
<comment type="caution">
    <text evidence="2">The sequence shown here is derived from an EMBL/GenBank/DDBJ whole genome shotgun (WGS) entry which is preliminary data.</text>
</comment>
<sequence length="525" mass="57554">MATDAPKCATKTLHVSTPTGEDIELSCEDETILQLKMRLQSSEQVPEKFRTAPTRALRLVFGTEVLPDDLHLSDPAGPKDGDQLSLIVSLAPCGIYKSEISEVGHGPAADNTWIIASADFTDHGDFTITMEESEITSDDEDEDYDPYENRAAWDHCYRGTVQMDGSDFRMTITSMERKGIFDDKLSHGDELLGKLGHNQVELQLPFAAGGCNSGPGPGLLWITLMQDILGRSAPKWDQRITVAPRQRRKMKGQLKEKVNHLKISSLVSLALTPTNRSDVLAAVLEIISRREAKLTPQQVDRIFEAVGTANLDLAVMPVFAVGPLCGKLFMQVAYAAYSVAALQGLNRSEAALAAVEAKALVVDTALGPRILKLPGGAVKRFVQICMSGALAAGLGKGFATGAYREGSLPFHNVVQVGLPSAHIEMPRLSRVSKWQPPMQFLQGRRRLAYKKDQLQAQQMLSYHMASGYSYKQVQPVVICEFEGSPICKNPLSARNVSNALQALKLLGAEVRRWKRLMQERTAVVM</sequence>
<dbReference type="EMBL" id="CAMXCT020000091">
    <property type="protein sequence ID" value="CAL1127030.1"/>
    <property type="molecule type" value="Genomic_DNA"/>
</dbReference>
<protein>
    <recommendedName>
        <fullName evidence="1">Ubiquitin-like domain-containing protein</fullName>
    </recommendedName>
</protein>
<name>A0A9P1FGB3_9DINO</name>
<dbReference type="EMBL" id="CAMXCT030000091">
    <property type="protein sequence ID" value="CAL4760967.1"/>
    <property type="molecule type" value="Genomic_DNA"/>
</dbReference>
<proteinExistence type="predicted"/>
<gene>
    <name evidence="2" type="ORF">C1SCF055_LOCUS2141</name>
</gene>
<accession>A0A9P1FGB3</accession>
<dbReference type="InterPro" id="IPR029071">
    <property type="entry name" value="Ubiquitin-like_domsf"/>
</dbReference>
<dbReference type="SUPFAM" id="SSF54236">
    <property type="entry name" value="Ubiquitin-like"/>
    <property type="match status" value="1"/>
</dbReference>
<organism evidence="2">
    <name type="scientific">Cladocopium goreaui</name>
    <dbReference type="NCBI Taxonomy" id="2562237"/>
    <lineage>
        <taxon>Eukaryota</taxon>
        <taxon>Sar</taxon>
        <taxon>Alveolata</taxon>
        <taxon>Dinophyceae</taxon>
        <taxon>Suessiales</taxon>
        <taxon>Symbiodiniaceae</taxon>
        <taxon>Cladocopium</taxon>
    </lineage>
</organism>
<reference evidence="2" key="1">
    <citation type="submission" date="2022-10" db="EMBL/GenBank/DDBJ databases">
        <authorList>
            <person name="Chen Y."/>
            <person name="Dougan E. K."/>
            <person name="Chan C."/>
            <person name="Rhodes N."/>
            <person name="Thang M."/>
        </authorList>
    </citation>
    <scope>NUCLEOTIDE SEQUENCE</scope>
</reference>
<dbReference type="Proteomes" id="UP001152797">
    <property type="component" value="Unassembled WGS sequence"/>
</dbReference>
<dbReference type="InterPro" id="IPR000626">
    <property type="entry name" value="Ubiquitin-like_dom"/>
</dbReference>